<protein>
    <recommendedName>
        <fullName evidence="12">Ionotropic glutamate receptor L-glutamate and glycine-binding domain-containing protein</fullName>
    </recommendedName>
</protein>
<name>A0AAW0H817_MYOGA</name>
<dbReference type="SUPFAM" id="SSF53822">
    <property type="entry name" value="Periplasmic binding protein-like I"/>
    <property type="match status" value="1"/>
</dbReference>
<evidence type="ECO:0000256" key="6">
    <source>
        <dbReference type="ARBA" id="ARBA00023065"/>
    </source>
</evidence>
<keyword evidence="14" id="KW-1185">Reference proteome</keyword>
<sequence length="699" mass="76973">QAGPARGGGGGPFLGRLPPPPALPVPPPFRFHLPLLLSSLLPLRLLLPPLLSPLLSSIFSFPLPPLLARPLLFHLSFLPAAGETSFWISWGPPPAAGEGAQWTALSPGPSLTSTQNRSISWLSFFGPRGSPALRPTRIRGKWGPRQLRPHEEKRKMPAELLLLLIVAFANPSCQVLSSLRMAAILDDQTVCGRGERLALALAREQINGIIEVPAKARVEVDIFELQRDSQYETTDTMCQILPKGVVSVLGPSSSPASASTVSHICGEKEIPHIKVGPEETPRLQYLRFASVSLYPSNEDVSLAVSRILKSFNYPSASLICAKAECLLRLEELVRGFLISKETLSVRMLDDSRDPTPLLKEIRDDKVSTIIIDANATISHLVLRKASELGMTSAFYKYILTTMDFPILHLDGIVEDSSNILGFSMFNTSHPFYPEFVRSLNMSWRENCEASAYPGPALSAALMFDAVHVVVSAVRELNRSQEIGVKPLACTSANIWPHGTSLMNYLRMVSQKQGGMEEVEYDGLTGRVEFNSKGQRTNYTLRILEKSRQGHREIGVWYSNRTLAMNATTLDINLSQTLANKTLVVTTILVSDPNGARETLCHGGGYTLGLVGRSSWAWGLDKPGGFALCSSQENPYVMRRPNFQALSGNERFEGFCVDMLRELAELLRFRYRLRLVEDGLYGAPEPNGSWTGMVGELINR</sequence>
<dbReference type="GO" id="GO:0015276">
    <property type="term" value="F:ligand-gated monoatomic ion channel activity"/>
    <property type="evidence" value="ECO:0007669"/>
    <property type="project" value="InterPro"/>
</dbReference>
<dbReference type="GO" id="GO:0016020">
    <property type="term" value="C:membrane"/>
    <property type="evidence" value="ECO:0007669"/>
    <property type="project" value="UniProtKB-SubCell"/>
</dbReference>
<keyword evidence="10" id="KW-1071">Ligand-gated ion channel</keyword>
<feature type="non-terminal residue" evidence="13">
    <location>
        <position position="699"/>
    </location>
</feature>
<evidence type="ECO:0000256" key="1">
    <source>
        <dbReference type="ARBA" id="ARBA00004141"/>
    </source>
</evidence>
<feature type="non-terminal residue" evidence="13">
    <location>
        <position position="1"/>
    </location>
</feature>
<evidence type="ECO:0000259" key="12">
    <source>
        <dbReference type="SMART" id="SM00918"/>
    </source>
</evidence>
<proteinExistence type="predicted"/>
<evidence type="ECO:0000313" key="14">
    <source>
        <dbReference type="Proteomes" id="UP001488838"/>
    </source>
</evidence>
<dbReference type="Gene3D" id="3.40.50.2300">
    <property type="match status" value="2"/>
</dbReference>
<dbReference type="InterPro" id="IPR001828">
    <property type="entry name" value="ANF_lig-bd_rcpt"/>
</dbReference>
<dbReference type="EMBL" id="JBBHLL010000686">
    <property type="protein sequence ID" value="KAK7798506.1"/>
    <property type="molecule type" value="Genomic_DNA"/>
</dbReference>
<evidence type="ECO:0000313" key="13">
    <source>
        <dbReference type="EMBL" id="KAK7798506.1"/>
    </source>
</evidence>
<keyword evidence="3" id="KW-0812">Transmembrane</keyword>
<dbReference type="Pfam" id="PF10613">
    <property type="entry name" value="Lig_chan-Glu_bd"/>
    <property type="match status" value="1"/>
</dbReference>
<dbReference type="SUPFAM" id="SSF53850">
    <property type="entry name" value="Periplasmic binding protein-like II"/>
    <property type="match status" value="1"/>
</dbReference>
<dbReference type="Gene3D" id="3.40.190.10">
    <property type="entry name" value="Periplasmic binding protein-like II"/>
    <property type="match status" value="1"/>
</dbReference>
<evidence type="ECO:0000256" key="8">
    <source>
        <dbReference type="ARBA" id="ARBA00023170"/>
    </source>
</evidence>
<dbReference type="InterPro" id="IPR028082">
    <property type="entry name" value="Peripla_BP_I"/>
</dbReference>
<evidence type="ECO:0000256" key="5">
    <source>
        <dbReference type="ARBA" id="ARBA00022989"/>
    </source>
</evidence>
<dbReference type="AlphaFoldDB" id="A0AAW0H817"/>
<accession>A0AAW0H817</accession>
<evidence type="ECO:0000256" key="4">
    <source>
        <dbReference type="ARBA" id="ARBA00022729"/>
    </source>
</evidence>
<evidence type="ECO:0000256" key="7">
    <source>
        <dbReference type="ARBA" id="ARBA00023136"/>
    </source>
</evidence>
<keyword evidence="8" id="KW-0675">Receptor</keyword>
<keyword evidence="9" id="KW-0325">Glycoprotein</keyword>
<dbReference type="PANTHER" id="PTHR18966">
    <property type="entry name" value="IONOTROPIC GLUTAMATE RECEPTOR"/>
    <property type="match status" value="1"/>
</dbReference>
<keyword evidence="6" id="KW-0406">Ion transport</keyword>
<evidence type="ECO:0000256" key="2">
    <source>
        <dbReference type="ARBA" id="ARBA00022448"/>
    </source>
</evidence>
<keyword evidence="11" id="KW-0407">Ion channel</keyword>
<dbReference type="CDD" id="cd06394">
    <property type="entry name" value="PBP1_iGluR_Kainate_KA1_2"/>
    <property type="match status" value="1"/>
</dbReference>
<reference evidence="13 14" key="1">
    <citation type="journal article" date="2023" name="bioRxiv">
        <title>Conserved and derived expression patterns and positive selection on dental genes reveal complex evolutionary context of ever-growing rodent molars.</title>
        <authorList>
            <person name="Calamari Z.T."/>
            <person name="Song A."/>
            <person name="Cohen E."/>
            <person name="Akter M."/>
            <person name="Roy R.D."/>
            <person name="Hallikas O."/>
            <person name="Christensen M.M."/>
            <person name="Li P."/>
            <person name="Marangoni P."/>
            <person name="Jernvall J."/>
            <person name="Klein O.D."/>
        </authorList>
    </citation>
    <scope>NUCLEOTIDE SEQUENCE [LARGE SCALE GENOMIC DNA]</scope>
    <source>
        <strain evidence="13">V071</strain>
    </source>
</reference>
<evidence type="ECO:0000256" key="11">
    <source>
        <dbReference type="ARBA" id="ARBA00023303"/>
    </source>
</evidence>
<dbReference type="FunFam" id="3.40.50.2300:FF:000059">
    <property type="entry name" value="Glutamate receptor, ionotropic, kainate 4"/>
    <property type="match status" value="1"/>
</dbReference>
<comment type="subcellular location">
    <subcellularLocation>
        <location evidence="1">Membrane</location>
        <topology evidence="1">Multi-pass membrane protein</topology>
    </subcellularLocation>
</comment>
<evidence type="ECO:0000256" key="3">
    <source>
        <dbReference type="ARBA" id="ARBA00022692"/>
    </source>
</evidence>
<keyword evidence="2" id="KW-0813">Transport</keyword>
<keyword evidence="4" id="KW-0732">Signal</keyword>
<dbReference type="Pfam" id="PF01094">
    <property type="entry name" value="ANF_receptor"/>
    <property type="match status" value="1"/>
</dbReference>
<dbReference type="InterPro" id="IPR019594">
    <property type="entry name" value="Glu/Gly-bd"/>
</dbReference>
<feature type="domain" description="Ionotropic glutamate receptor L-glutamate and glycine-binding" evidence="12">
    <location>
        <begin position="634"/>
        <end position="698"/>
    </location>
</feature>
<keyword evidence="7" id="KW-0472">Membrane</keyword>
<dbReference type="FunFam" id="3.40.190.10:FF:000210">
    <property type="entry name" value="Glutamate receptor ionotropic, kainate 1"/>
    <property type="match status" value="1"/>
</dbReference>
<evidence type="ECO:0000256" key="9">
    <source>
        <dbReference type="ARBA" id="ARBA00023180"/>
    </source>
</evidence>
<gene>
    <name evidence="13" type="ORF">U0070_018274</name>
</gene>
<dbReference type="SMART" id="SM00918">
    <property type="entry name" value="Lig_chan-Glu_bd"/>
    <property type="match status" value="1"/>
</dbReference>
<dbReference type="Proteomes" id="UP001488838">
    <property type="component" value="Unassembled WGS sequence"/>
</dbReference>
<organism evidence="13 14">
    <name type="scientific">Myodes glareolus</name>
    <name type="common">Bank vole</name>
    <name type="synonym">Clethrionomys glareolus</name>
    <dbReference type="NCBI Taxonomy" id="447135"/>
    <lineage>
        <taxon>Eukaryota</taxon>
        <taxon>Metazoa</taxon>
        <taxon>Chordata</taxon>
        <taxon>Craniata</taxon>
        <taxon>Vertebrata</taxon>
        <taxon>Euteleostomi</taxon>
        <taxon>Mammalia</taxon>
        <taxon>Eutheria</taxon>
        <taxon>Euarchontoglires</taxon>
        <taxon>Glires</taxon>
        <taxon>Rodentia</taxon>
        <taxon>Myomorpha</taxon>
        <taxon>Muroidea</taxon>
        <taxon>Cricetidae</taxon>
        <taxon>Arvicolinae</taxon>
        <taxon>Myodes</taxon>
    </lineage>
</organism>
<dbReference type="InterPro" id="IPR015683">
    <property type="entry name" value="Ionotropic_Glu_rcpt"/>
</dbReference>
<keyword evidence="5" id="KW-1133">Transmembrane helix</keyword>
<evidence type="ECO:0000256" key="10">
    <source>
        <dbReference type="ARBA" id="ARBA00023286"/>
    </source>
</evidence>
<comment type="caution">
    <text evidence="13">The sequence shown here is derived from an EMBL/GenBank/DDBJ whole genome shotgun (WGS) entry which is preliminary data.</text>
</comment>